<dbReference type="Proteomes" id="UP000824140">
    <property type="component" value="Unassembled WGS sequence"/>
</dbReference>
<evidence type="ECO:0000256" key="3">
    <source>
        <dbReference type="ARBA" id="ARBA00022898"/>
    </source>
</evidence>
<feature type="domain" description="Glycine cleavage system P-protein N-terminal" evidence="7">
    <location>
        <begin position="86"/>
        <end position="285"/>
    </location>
</feature>
<dbReference type="InterPro" id="IPR049316">
    <property type="entry name" value="GDC-P_C"/>
</dbReference>
<dbReference type="PANTHER" id="PTHR11773:SF1">
    <property type="entry name" value="GLYCINE DEHYDROGENASE (DECARBOXYLATING), MITOCHONDRIAL"/>
    <property type="match status" value="1"/>
</dbReference>
<dbReference type="GO" id="GO:0016594">
    <property type="term" value="F:glycine binding"/>
    <property type="evidence" value="ECO:0007669"/>
    <property type="project" value="TreeGrafter"/>
</dbReference>
<dbReference type="Pfam" id="PF02347">
    <property type="entry name" value="GDC-P"/>
    <property type="match status" value="1"/>
</dbReference>
<dbReference type="SUPFAM" id="SSF53383">
    <property type="entry name" value="PLP-dependent transferases"/>
    <property type="match status" value="1"/>
</dbReference>
<evidence type="ECO:0000259" key="7">
    <source>
        <dbReference type="Pfam" id="PF02347"/>
    </source>
</evidence>
<name>A0A9D1FY63_9FIRM</name>
<dbReference type="NCBIfam" id="NF003346">
    <property type="entry name" value="PRK04366.1"/>
    <property type="match status" value="1"/>
</dbReference>
<proteinExistence type="inferred from homology"/>
<accession>A0A9D1FY63</accession>
<gene>
    <name evidence="6 9" type="primary">gcvPB</name>
    <name evidence="9" type="ORF">IAA84_01470</name>
</gene>
<dbReference type="InterPro" id="IPR023012">
    <property type="entry name" value="GcvPB"/>
</dbReference>
<reference evidence="9" key="1">
    <citation type="submission" date="2020-10" db="EMBL/GenBank/DDBJ databases">
        <authorList>
            <person name="Gilroy R."/>
        </authorList>
    </citation>
    <scope>NUCLEOTIDE SEQUENCE</scope>
    <source>
        <strain evidence="9">13766</strain>
    </source>
</reference>
<dbReference type="Gene3D" id="3.90.1150.10">
    <property type="entry name" value="Aspartate Aminotransferase, domain 1"/>
    <property type="match status" value="1"/>
</dbReference>
<feature type="modified residue" description="N6-(pyridoxal phosphate)lysine" evidence="6">
    <location>
        <position position="262"/>
    </location>
</feature>
<dbReference type="InterPro" id="IPR015421">
    <property type="entry name" value="PyrdxlP-dep_Trfase_major"/>
</dbReference>
<dbReference type="AlphaFoldDB" id="A0A9D1FY63"/>
<dbReference type="EMBL" id="DVJN01000028">
    <property type="protein sequence ID" value="HIS91666.1"/>
    <property type="molecule type" value="Genomic_DNA"/>
</dbReference>
<sequence length="476" mass="52245">MSKLIFEKSHPGANGFALSPMREDMRIPDAFLRAERANLPEVSEVEFTRHFMELSKRAFGVDDGMYPLGSCTMKYNPKVNEWAARQFTALHPLLPEKYAQGVLSLLYDAGEMLKEILGMDAFTLQPAAGAQGEMTGVAMIRAYHEHRGDHKRTKMLVPDSAHGTNPATAHVVGYDVVEVTSNENGLVDLDDLRAKMNGEVAGLMLTNPNTLGLFEKDILAMAEIVHGAGGLLYYDGANLNAIMGMARPGDMGFDVVHVNLHKTFATPHGGGGPGSGPVGAKAHLAPFLPVPVLQKDGGAYRWDFDRPLSIGQMHAFYGNVGVVVKAYAYMLALGAEGIRDACRLAVLAANYLRVRLGEDYDIAYDALCKHEFVLSAARQMHENHVGATDICKRLIDMGYHPPTVHFPLIVKEALMIEPNETESLERLDGFVDAMRAIARECRQHPEIVRTAPHTCPITRVDEVKAARNPVVKYEET</sequence>
<dbReference type="InterPro" id="IPR015424">
    <property type="entry name" value="PyrdxlP-dep_Trfase"/>
</dbReference>
<evidence type="ECO:0000259" key="8">
    <source>
        <dbReference type="Pfam" id="PF21478"/>
    </source>
</evidence>
<protein>
    <recommendedName>
        <fullName evidence="6">Probable glycine dehydrogenase (decarboxylating) subunit 2</fullName>
        <ecNumber evidence="6">1.4.4.2</ecNumber>
    </recommendedName>
    <alternativeName>
        <fullName evidence="6">Glycine cleavage system P-protein subunit 2</fullName>
    </alternativeName>
    <alternativeName>
        <fullName evidence="6">Glycine decarboxylase subunit 2</fullName>
    </alternativeName>
    <alternativeName>
        <fullName evidence="6">Glycine dehydrogenase (aminomethyl-transferring) subunit 2</fullName>
    </alternativeName>
</protein>
<comment type="catalytic activity">
    <reaction evidence="5 6">
        <text>N(6)-[(R)-lipoyl]-L-lysyl-[glycine-cleavage complex H protein] + glycine + H(+) = N(6)-[(R)-S(8)-aminomethyldihydrolipoyl]-L-lysyl-[glycine-cleavage complex H protein] + CO2</text>
        <dbReference type="Rhea" id="RHEA:24304"/>
        <dbReference type="Rhea" id="RHEA-COMP:10494"/>
        <dbReference type="Rhea" id="RHEA-COMP:10495"/>
        <dbReference type="ChEBI" id="CHEBI:15378"/>
        <dbReference type="ChEBI" id="CHEBI:16526"/>
        <dbReference type="ChEBI" id="CHEBI:57305"/>
        <dbReference type="ChEBI" id="CHEBI:83099"/>
        <dbReference type="ChEBI" id="CHEBI:83143"/>
        <dbReference type="EC" id="1.4.4.2"/>
    </reaction>
</comment>
<dbReference type="GO" id="GO:0030170">
    <property type="term" value="F:pyridoxal phosphate binding"/>
    <property type="evidence" value="ECO:0007669"/>
    <property type="project" value="TreeGrafter"/>
</dbReference>
<comment type="function">
    <text evidence="2 6">The glycine cleavage system catalyzes the degradation of glycine. The P protein binds the alpha-amino group of glycine through its pyridoxal phosphate cofactor; CO(2) is released and the remaining methylamine moiety is then transferred to the lipoamide cofactor of the H protein.</text>
</comment>
<organism evidence="9 10">
    <name type="scientific">Candidatus Alectryocaccomicrobium excrementavium</name>
    <dbReference type="NCBI Taxonomy" id="2840668"/>
    <lineage>
        <taxon>Bacteria</taxon>
        <taxon>Bacillati</taxon>
        <taxon>Bacillota</taxon>
        <taxon>Clostridia</taxon>
        <taxon>Candidatus Alectryocaccomicrobium</taxon>
    </lineage>
</organism>
<dbReference type="Pfam" id="PF21478">
    <property type="entry name" value="GcvP2_C"/>
    <property type="match status" value="1"/>
</dbReference>
<comment type="similarity">
    <text evidence="6">Belongs to the GcvP family. C-terminal subunit subfamily.</text>
</comment>
<dbReference type="InterPro" id="IPR015422">
    <property type="entry name" value="PyrdxlP-dep_Trfase_small"/>
</dbReference>
<evidence type="ECO:0000313" key="9">
    <source>
        <dbReference type="EMBL" id="HIS91666.1"/>
    </source>
</evidence>
<dbReference type="GO" id="GO:0005829">
    <property type="term" value="C:cytosol"/>
    <property type="evidence" value="ECO:0007669"/>
    <property type="project" value="TreeGrafter"/>
</dbReference>
<evidence type="ECO:0000256" key="4">
    <source>
        <dbReference type="ARBA" id="ARBA00023002"/>
    </source>
</evidence>
<evidence type="ECO:0000256" key="2">
    <source>
        <dbReference type="ARBA" id="ARBA00003788"/>
    </source>
</evidence>
<evidence type="ECO:0000313" key="10">
    <source>
        <dbReference type="Proteomes" id="UP000824140"/>
    </source>
</evidence>
<evidence type="ECO:0000256" key="1">
    <source>
        <dbReference type="ARBA" id="ARBA00001933"/>
    </source>
</evidence>
<comment type="cofactor">
    <cofactor evidence="1 6">
        <name>pyridoxal 5'-phosphate</name>
        <dbReference type="ChEBI" id="CHEBI:597326"/>
    </cofactor>
</comment>
<feature type="domain" description="Glycine dehydrogenase C-terminal" evidence="8">
    <location>
        <begin position="341"/>
        <end position="443"/>
    </location>
</feature>
<reference evidence="9" key="2">
    <citation type="journal article" date="2021" name="PeerJ">
        <title>Extensive microbial diversity within the chicken gut microbiome revealed by metagenomics and culture.</title>
        <authorList>
            <person name="Gilroy R."/>
            <person name="Ravi A."/>
            <person name="Getino M."/>
            <person name="Pursley I."/>
            <person name="Horton D.L."/>
            <person name="Alikhan N.F."/>
            <person name="Baker D."/>
            <person name="Gharbi K."/>
            <person name="Hall N."/>
            <person name="Watson M."/>
            <person name="Adriaenssens E.M."/>
            <person name="Foster-Nyarko E."/>
            <person name="Jarju S."/>
            <person name="Secka A."/>
            <person name="Antonio M."/>
            <person name="Oren A."/>
            <person name="Chaudhuri R.R."/>
            <person name="La Ragione R."/>
            <person name="Hildebrand F."/>
            <person name="Pallen M.J."/>
        </authorList>
    </citation>
    <scope>NUCLEOTIDE SEQUENCE</scope>
    <source>
        <strain evidence="9">13766</strain>
    </source>
</reference>
<dbReference type="PANTHER" id="PTHR11773">
    <property type="entry name" value="GLYCINE DEHYDROGENASE, DECARBOXYLATING"/>
    <property type="match status" value="1"/>
</dbReference>
<dbReference type="InterPro" id="IPR020581">
    <property type="entry name" value="GDC_P"/>
</dbReference>
<dbReference type="EC" id="1.4.4.2" evidence="6"/>
<comment type="caution">
    <text evidence="9">The sequence shown here is derived from an EMBL/GenBank/DDBJ whole genome shotgun (WGS) entry which is preliminary data.</text>
</comment>
<dbReference type="InterPro" id="IPR049315">
    <property type="entry name" value="GDC-P_N"/>
</dbReference>
<dbReference type="Gene3D" id="6.20.440.10">
    <property type="match status" value="1"/>
</dbReference>
<evidence type="ECO:0000256" key="5">
    <source>
        <dbReference type="ARBA" id="ARBA00049026"/>
    </source>
</evidence>
<dbReference type="Gene3D" id="3.40.640.10">
    <property type="entry name" value="Type I PLP-dependent aspartate aminotransferase-like (Major domain)"/>
    <property type="match status" value="1"/>
</dbReference>
<dbReference type="GO" id="GO:0004375">
    <property type="term" value="F:glycine dehydrogenase (decarboxylating) activity"/>
    <property type="evidence" value="ECO:0007669"/>
    <property type="project" value="UniProtKB-EC"/>
</dbReference>
<dbReference type="FunFam" id="3.90.1150.10:FF:000014">
    <property type="entry name" value="Probable glycine dehydrogenase (decarboxylating) subunit 2"/>
    <property type="match status" value="1"/>
</dbReference>
<keyword evidence="3 6" id="KW-0663">Pyridoxal phosphate</keyword>
<dbReference type="GO" id="GO:0005960">
    <property type="term" value="C:glycine cleavage complex"/>
    <property type="evidence" value="ECO:0007669"/>
    <property type="project" value="TreeGrafter"/>
</dbReference>
<evidence type="ECO:0000256" key="6">
    <source>
        <dbReference type="HAMAP-Rule" id="MF_00713"/>
    </source>
</evidence>
<comment type="subunit">
    <text evidence="6">The glycine cleavage system is composed of four proteins: P, T, L and H. In this organism, the P 'protein' is a heterodimer of two subunits.</text>
</comment>
<keyword evidence="4 6" id="KW-0560">Oxidoreductase</keyword>
<dbReference type="HAMAP" id="MF_00713">
    <property type="entry name" value="GcvPB"/>
    <property type="match status" value="1"/>
</dbReference>
<dbReference type="FunFam" id="3.40.640.10:FF:000034">
    <property type="entry name" value="Probable glycine dehydrogenase (decarboxylating) subunit 2"/>
    <property type="match status" value="1"/>
</dbReference>
<dbReference type="GO" id="GO:0019464">
    <property type="term" value="P:glycine decarboxylation via glycine cleavage system"/>
    <property type="evidence" value="ECO:0007669"/>
    <property type="project" value="UniProtKB-UniRule"/>
</dbReference>